<dbReference type="Proteomes" id="UP000204221">
    <property type="component" value="Chromosome"/>
</dbReference>
<dbReference type="AlphaFoldDB" id="A0A221W5F7"/>
<sequence>MNAVSLADGAATAVGTLRRPGPGEDRAGNTDSAHVGRPNPPTERRGTTE</sequence>
<dbReference type="EMBL" id="CP022521">
    <property type="protein sequence ID" value="ASO21172.1"/>
    <property type="molecule type" value="Genomic_DNA"/>
</dbReference>
<keyword evidence="2" id="KW-1185">Reference proteome</keyword>
<proteinExistence type="predicted"/>
<reference evidence="1 2" key="1">
    <citation type="submission" date="2017-07" db="EMBL/GenBank/DDBJ databases">
        <title>Complete genome sequence of Actinoalloteichus hoggarensis DSM 45943, type strain of Actinoalloteichus hoggarensis.</title>
        <authorList>
            <person name="Ruckert C."/>
            <person name="Nouioui I."/>
            <person name="Willmese J."/>
            <person name="van Wezel G."/>
            <person name="Klenk H.-P."/>
            <person name="Kalinowski J."/>
            <person name="Zotchev S.B."/>
        </authorList>
    </citation>
    <scope>NUCLEOTIDE SEQUENCE [LARGE SCALE GENOMIC DNA]</scope>
    <source>
        <strain evidence="1 2">DSM 45943</strain>
    </source>
</reference>
<protein>
    <submittedName>
        <fullName evidence="1">Uncharacterized protein</fullName>
    </submittedName>
</protein>
<dbReference type="KEGG" id="ahg:AHOG_17735"/>
<organism evidence="1 2">
    <name type="scientific">Actinoalloteichus hoggarensis</name>
    <dbReference type="NCBI Taxonomy" id="1470176"/>
    <lineage>
        <taxon>Bacteria</taxon>
        <taxon>Bacillati</taxon>
        <taxon>Actinomycetota</taxon>
        <taxon>Actinomycetes</taxon>
        <taxon>Pseudonocardiales</taxon>
        <taxon>Pseudonocardiaceae</taxon>
        <taxon>Actinoalloteichus</taxon>
    </lineage>
</organism>
<evidence type="ECO:0000313" key="2">
    <source>
        <dbReference type="Proteomes" id="UP000204221"/>
    </source>
</evidence>
<accession>A0A221W5F7</accession>
<evidence type="ECO:0000313" key="1">
    <source>
        <dbReference type="EMBL" id="ASO21172.1"/>
    </source>
</evidence>
<name>A0A221W5F7_9PSEU</name>
<gene>
    <name evidence="1" type="ORF">AHOG_17735</name>
</gene>